<keyword evidence="3" id="KW-1185">Reference proteome</keyword>
<dbReference type="Proteomes" id="UP000270296">
    <property type="component" value="Unassembled WGS sequence"/>
</dbReference>
<evidence type="ECO:0000256" key="1">
    <source>
        <dbReference type="SAM" id="MobiDB-lite"/>
    </source>
</evidence>
<dbReference type="AlphaFoldDB" id="A0A183IQV5"/>
<sequence length="43" mass="5173">MRDVRLQEQVPQRVRQHMPSRQEPARGRLLHGRVQLQDDGELR</sequence>
<name>A0A183IQV5_9BILA</name>
<protein>
    <submittedName>
        <fullName evidence="2 4">Uncharacterized protein</fullName>
    </submittedName>
</protein>
<gene>
    <name evidence="2" type="ORF">SBAD_LOCUS6002</name>
</gene>
<dbReference type="EMBL" id="UZAM01009410">
    <property type="protein sequence ID" value="VDP08928.1"/>
    <property type="molecule type" value="Genomic_DNA"/>
</dbReference>
<dbReference type="WBParaSite" id="SBAD_0000623701-mRNA-1">
    <property type="protein sequence ID" value="SBAD_0000623701-mRNA-1"/>
    <property type="gene ID" value="SBAD_0000623701"/>
</dbReference>
<reference evidence="2 3" key="2">
    <citation type="submission" date="2018-11" db="EMBL/GenBank/DDBJ databases">
        <authorList>
            <consortium name="Pathogen Informatics"/>
        </authorList>
    </citation>
    <scope>NUCLEOTIDE SEQUENCE [LARGE SCALE GENOMIC DNA]</scope>
</reference>
<evidence type="ECO:0000313" key="3">
    <source>
        <dbReference type="Proteomes" id="UP000270296"/>
    </source>
</evidence>
<proteinExistence type="predicted"/>
<evidence type="ECO:0000313" key="4">
    <source>
        <dbReference type="WBParaSite" id="SBAD_0000623701-mRNA-1"/>
    </source>
</evidence>
<reference evidence="4" key="1">
    <citation type="submission" date="2016-06" db="UniProtKB">
        <authorList>
            <consortium name="WormBaseParasite"/>
        </authorList>
    </citation>
    <scope>IDENTIFICATION</scope>
</reference>
<accession>A0A183IQV5</accession>
<evidence type="ECO:0000313" key="2">
    <source>
        <dbReference type="EMBL" id="VDP08928.1"/>
    </source>
</evidence>
<organism evidence="4">
    <name type="scientific">Soboliphyme baturini</name>
    <dbReference type="NCBI Taxonomy" id="241478"/>
    <lineage>
        <taxon>Eukaryota</taxon>
        <taxon>Metazoa</taxon>
        <taxon>Ecdysozoa</taxon>
        <taxon>Nematoda</taxon>
        <taxon>Enoplea</taxon>
        <taxon>Dorylaimia</taxon>
        <taxon>Dioctophymatida</taxon>
        <taxon>Dioctophymatoidea</taxon>
        <taxon>Soboliphymatidae</taxon>
        <taxon>Soboliphyme</taxon>
    </lineage>
</organism>
<feature type="region of interest" description="Disordered" evidence="1">
    <location>
        <begin position="1"/>
        <end position="43"/>
    </location>
</feature>